<evidence type="ECO:0000256" key="4">
    <source>
        <dbReference type="ARBA" id="ARBA00022989"/>
    </source>
</evidence>
<dbReference type="GO" id="GO:0030258">
    <property type="term" value="P:lipid modification"/>
    <property type="evidence" value="ECO:0007669"/>
    <property type="project" value="TreeGrafter"/>
</dbReference>
<keyword evidence="4" id="KW-1133">Transmembrane helix</keyword>
<evidence type="ECO:0000256" key="5">
    <source>
        <dbReference type="ARBA" id="ARBA00023136"/>
    </source>
</evidence>
<dbReference type="InterPro" id="IPR049941">
    <property type="entry name" value="LPLAT_7/PORCN-like"/>
</dbReference>
<dbReference type="GO" id="GO:0019432">
    <property type="term" value="P:triglyceride biosynthetic process"/>
    <property type="evidence" value="ECO:0007669"/>
    <property type="project" value="TreeGrafter"/>
</dbReference>
<protein>
    <submittedName>
        <fullName evidence="7">Uncharacterized protein</fullName>
    </submittedName>
</protein>
<keyword evidence="6" id="KW-0012">Acyltransferase</keyword>
<dbReference type="GO" id="GO:0016020">
    <property type="term" value="C:membrane"/>
    <property type="evidence" value="ECO:0007669"/>
    <property type="project" value="UniProtKB-SubCell"/>
</dbReference>
<reference evidence="7 8" key="1">
    <citation type="journal article" date="2015" name="Genome Biol. Evol.">
        <title>Comparative Genomics of a Bacterivorous Green Alga Reveals Evolutionary Causalities and Consequences of Phago-Mixotrophic Mode of Nutrition.</title>
        <authorList>
            <person name="Burns J.A."/>
            <person name="Paasch A."/>
            <person name="Narechania A."/>
            <person name="Kim E."/>
        </authorList>
    </citation>
    <scope>NUCLEOTIDE SEQUENCE [LARGE SCALE GENOMIC DNA]</scope>
    <source>
        <strain evidence="7 8">PLY_AMNH</strain>
    </source>
</reference>
<evidence type="ECO:0000256" key="1">
    <source>
        <dbReference type="ARBA" id="ARBA00004141"/>
    </source>
</evidence>
<dbReference type="InterPro" id="IPR004299">
    <property type="entry name" value="MBOAT_fam"/>
</dbReference>
<evidence type="ECO:0000313" key="7">
    <source>
        <dbReference type="EMBL" id="KAK3258350.1"/>
    </source>
</evidence>
<dbReference type="GO" id="GO:0016746">
    <property type="term" value="F:acyltransferase activity"/>
    <property type="evidence" value="ECO:0007669"/>
    <property type="project" value="UniProtKB-KW"/>
</dbReference>
<dbReference type="PANTHER" id="PTHR13906:SF4">
    <property type="entry name" value="LYSOPHOSPHOLIPID ACYLTRANSFERASE 6"/>
    <property type="match status" value="1"/>
</dbReference>
<dbReference type="GO" id="GO:0008654">
    <property type="term" value="P:phospholipid biosynthetic process"/>
    <property type="evidence" value="ECO:0007669"/>
    <property type="project" value="TreeGrafter"/>
</dbReference>
<dbReference type="GO" id="GO:0005783">
    <property type="term" value="C:endoplasmic reticulum"/>
    <property type="evidence" value="ECO:0007669"/>
    <property type="project" value="TreeGrafter"/>
</dbReference>
<proteinExistence type="predicted"/>
<accession>A0AAE0KS15</accession>
<evidence type="ECO:0000313" key="8">
    <source>
        <dbReference type="Proteomes" id="UP001190700"/>
    </source>
</evidence>
<evidence type="ECO:0000256" key="2">
    <source>
        <dbReference type="ARBA" id="ARBA00022679"/>
    </source>
</evidence>
<organism evidence="7 8">
    <name type="scientific">Cymbomonas tetramitiformis</name>
    <dbReference type="NCBI Taxonomy" id="36881"/>
    <lineage>
        <taxon>Eukaryota</taxon>
        <taxon>Viridiplantae</taxon>
        <taxon>Chlorophyta</taxon>
        <taxon>Pyramimonadophyceae</taxon>
        <taxon>Pyramimonadales</taxon>
        <taxon>Pyramimonadaceae</taxon>
        <taxon>Cymbomonas</taxon>
    </lineage>
</organism>
<evidence type="ECO:0000256" key="3">
    <source>
        <dbReference type="ARBA" id="ARBA00022692"/>
    </source>
</evidence>
<dbReference type="EMBL" id="LGRX02019594">
    <property type="protein sequence ID" value="KAK3258350.1"/>
    <property type="molecule type" value="Genomic_DNA"/>
</dbReference>
<keyword evidence="8" id="KW-1185">Reference proteome</keyword>
<comment type="caution">
    <text evidence="7">The sequence shown here is derived from an EMBL/GenBank/DDBJ whole genome shotgun (WGS) entry which is preliminary data.</text>
</comment>
<keyword evidence="3" id="KW-0812">Transmembrane</keyword>
<dbReference type="Proteomes" id="UP001190700">
    <property type="component" value="Unassembled WGS sequence"/>
</dbReference>
<dbReference type="AlphaFoldDB" id="A0AAE0KS15"/>
<comment type="subcellular location">
    <subcellularLocation>
        <location evidence="1">Membrane</location>
        <topology evidence="1">Multi-pass membrane protein</topology>
    </subcellularLocation>
</comment>
<dbReference type="PANTHER" id="PTHR13906">
    <property type="entry name" value="PORCUPINE"/>
    <property type="match status" value="1"/>
</dbReference>
<dbReference type="Pfam" id="PF03062">
    <property type="entry name" value="MBOAT"/>
    <property type="match status" value="1"/>
</dbReference>
<evidence type="ECO:0000256" key="6">
    <source>
        <dbReference type="ARBA" id="ARBA00023315"/>
    </source>
</evidence>
<keyword evidence="2" id="KW-0808">Transferase</keyword>
<sequence>MIYSALASYVLSKVVPQRYAGWVVFAATFAHLTISHVLNASGTAWNNGTIDFTGSQMILVLKCTGTALSYSDGLLKAEEMSSWQKKSHLKTFPNFAEYLGYLFDPNSVLVGPALDFCDYYEFTHDKGGSNLPRKPSCVLPALKHLAGNLMCVGVHLVGNSIFPTTLVGSEVFFSFSLPYK</sequence>
<gene>
    <name evidence="7" type="ORF">CYMTET_32600</name>
</gene>
<name>A0AAE0KS15_9CHLO</name>
<keyword evidence="5" id="KW-0472">Membrane</keyword>